<organism evidence="10 11">
    <name type="scientific">Heliomicrobium undosum</name>
    <dbReference type="NCBI Taxonomy" id="121734"/>
    <lineage>
        <taxon>Bacteria</taxon>
        <taxon>Bacillati</taxon>
        <taxon>Bacillota</taxon>
        <taxon>Clostridia</taxon>
        <taxon>Eubacteriales</taxon>
        <taxon>Heliobacteriaceae</taxon>
        <taxon>Heliomicrobium</taxon>
    </lineage>
</organism>
<dbReference type="Proteomes" id="UP000463470">
    <property type="component" value="Unassembled WGS sequence"/>
</dbReference>
<evidence type="ECO:0000256" key="2">
    <source>
        <dbReference type="ARBA" id="ARBA00012819"/>
    </source>
</evidence>
<dbReference type="InterPro" id="IPR016101">
    <property type="entry name" value="CO_DH_a-bundle"/>
</dbReference>
<gene>
    <name evidence="10" type="primary">cooS</name>
    <name evidence="10" type="ORF">GTO91_00880</name>
</gene>
<evidence type="ECO:0000313" key="10">
    <source>
        <dbReference type="EMBL" id="MZP28277.1"/>
    </source>
</evidence>
<keyword evidence="5" id="KW-0479">Metal-binding</keyword>
<reference evidence="10 11" key="1">
    <citation type="submission" date="2020-01" db="EMBL/GenBank/DDBJ databases">
        <title>Whole-genome sequence of Heliobacterium undosum DSM 13378.</title>
        <authorList>
            <person name="Kyndt J.A."/>
            <person name="Meyer T.E."/>
        </authorList>
    </citation>
    <scope>NUCLEOTIDE SEQUENCE [LARGE SCALE GENOMIC DNA]</scope>
    <source>
        <strain evidence="10 11">DSM 13378</strain>
    </source>
</reference>
<dbReference type="GO" id="GO:0050418">
    <property type="term" value="F:hydroxylamine reductase activity"/>
    <property type="evidence" value="ECO:0007669"/>
    <property type="project" value="TreeGrafter"/>
</dbReference>
<dbReference type="InterPro" id="IPR011254">
    <property type="entry name" value="Prismane-like_sf"/>
</dbReference>
<comment type="cofactor">
    <cofactor evidence="1">
        <name>[4Fe-4S] cluster</name>
        <dbReference type="ChEBI" id="CHEBI:49883"/>
    </cofactor>
</comment>
<keyword evidence="3" id="KW-0004">4Fe-4S</keyword>
<dbReference type="SUPFAM" id="SSF56821">
    <property type="entry name" value="Prismane protein-like"/>
    <property type="match status" value="1"/>
</dbReference>
<protein>
    <recommendedName>
        <fullName evidence="2">anaerobic carbon-monoxide dehydrogenase</fullName>
        <ecNumber evidence="2">1.2.7.4</ecNumber>
    </recommendedName>
</protein>
<evidence type="ECO:0000256" key="8">
    <source>
        <dbReference type="ARBA" id="ARBA00023014"/>
    </source>
</evidence>
<dbReference type="PANTHER" id="PTHR30109:SF4">
    <property type="entry name" value="CARBON MONOXIDE DEHYDROGENASE"/>
    <property type="match status" value="1"/>
</dbReference>
<keyword evidence="8" id="KW-0411">Iron-sulfur</keyword>
<dbReference type="Gene3D" id="1.20.1270.30">
    <property type="match status" value="1"/>
</dbReference>
<dbReference type="InterPro" id="IPR010047">
    <property type="entry name" value="CODH"/>
</dbReference>
<dbReference type="OrthoDB" id="5478720at2"/>
<dbReference type="Gene3D" id="3.40.50.2030">
    <property type="match status" value="2"/>
</dbReference>
<dbReference type="GO" id="GO:0051539">
    <property type="term" value="F:4 iron, 4 sulfur cluster binding"/>
    <property type="evidence" value="ECO:0007669"/>
    <property type="project" value="UniProtKB-KW"/>
</dbReference>
<dbReference type="GO" id="GO:0042542">
    <property type="term" value="P:response to hydrogen peroxide"/>
    <property type="evidence" value="ECO:0007669"/>
    <property type="project" value="TreeGrafter"/>
</dbReference>
<proteinExistence type="predicted"/>
<evidence type="ECO:0000256" key="5">
    <source>
        <dbReference type="ARBA" id="ARBA00022723"/>
    </source>
</evidence>
<evidence type="ECO:0000256" key="6">
    <source>
        <dbReference type="ARBA" id="ARBA00023002"/>
    </source>
</evidence>
<keyword evidence="4" id="KW-0533">Nickel</keyword>
<evidence type="ECO:0000256" key="1">
    <source>
        <dbReference type="ARBA" id="ARBA00001966"/>
    </source>
</evidence>
<dbReference type="InterPro" id="IPR004137">
    <property type="entry name" value="HCP/CODH"/>
</dbReference>
<dbReference type="AlphaFoldDB" id="A0A845KXH5"/>
<dbReference type="PANTHER" id="PTHR30109">
    <property type="entry name" value="HYDROXYLAMINE REDUCTASE"/>
    <property type="match status" value="1"/>
</dbReference>
<comment type="catalytic activity">
    <reaction evidence="9">
        <text>CO + 2 oxidized [2Fe-2S]-[ferredoxin] + H2O = 2 reduced [2Fe-2S]-[ferredoxin] + CO2 + 2 H(+)</text>
        <dbReference type="Rhea" id="RHEA:21040"/>
        <dbReference type="Rhea" id="RHEA-COMP:10000"/>
        <dbReference type="Rhea" id="RHEA-COMP:10001"/>
        <dbReference type="ChEBI" id="CHEBI:15377"/>
        <dbReference type="ChEBI" id="CHEBI:15378"/>
        <dbReference type="ChEBI" id="CHEBI:16526"/>
        <dbReference type="ChEBI" id="CHEBI:17245"/>
        <dbReference type="ChEBI" id="CHEBI:33737"/>
        <dbReference type="ChEBI" id="CHEBI:33738"/>
        <dbReference type="EC" id="1.2.7.4"/>
    </reaction>
</comment>
<evidence type="ECO:0000256" key="3">
    <source>
        <dbReference type="ARBA" id="ARBA00022485"/>
    </source>
</evidence>
<keyword evidence="6 10" id="KW-0560">Oxidoreductase</keyword>
<dbReference type="GO" id="GO:0016151">
    <property type="term" value="F:nickel cation binding"/>
    <property type="evidence" value="ECO:0007669"/>
    <property type="project" value="InterPro"/>
</dbReference>
<dbReference type="GO" id="GO:0004601">
    <property type="term" value="F:peroxidase activity"/>
    <property type="evidence" value="ECO:0007669"/>
    <property type="project" value="TreeGrafter"/>
</dbReference>
<accession>A0A845KXH5</accession>
<name>A0A845KXH5_9FIRM</name>
<keyword evidence="11" id="KW-1185">Reference proteome</keyword>
<dbReference type="NCBIfam" id="TIGR01702">
    <property type="entry name" value="CO_DH_cata"/>
    <property type="match status" value="1"/>
</dbReference>
<dbReference type="GO" id="GO:0043885">
    <property type="term" value="F:anaerobic carbon-monoxide dehydrogenase activity"/>
    <property type="evidence" value="ECO:0007669"/>
    <property type="project" value="UniProtKB-EC"/>
</dbReference>
<dbReference type="GO" id="GO:0006091">
    <property type="term" value="P:generation of precursor metabolites and energy"/>
    <property type="evidence" value="ECO:0007669"/>
    <property type="project" value="InterPro"/>
</dbReference>
<dbReference type="Pfam" id="PF03063">
    <property type="entry name" value="Prismane"/>
    <property type="match status" value="1"/>
</dbReference>
<evidence type="ECO:0000256" key="9">
    <source>
        <dbReference type="ARBA" id="ARBA00048733"/>
    </source>
</evidence>
<keyword evidence="7" id="KW-0408">Iron</keyword>
<dbReference type="RefSeq" id="WP_161253384.1">
    <property type="nucleotide sequence ID" value="NZ_WXEY01000001.1"/>
</dbReference>
<dbReference type="EC" id="1.2.7.4" evidence="2"/>
<evidence type="ECO:0000256" key="4">
    <source>
        <dbReference type="ARBA" id="ARBA00022596"/>
    </source>
</evidence>
<evidence type="ECO:0000313" key="11">
    <source>
        <dbReference type="Proteomes" id="UP000463470"/>
    </source>
</evidence>
<evidence type="ECO:0000256" key="7">
    <source>
        <dbReference type="ARBA" id="ARBA00023004"/>
    </source>
</evidence>
<comment type="caution">
    <text evidence="10">The sequence shown here is derived from an EMBL/GenBank/DDBJ whole genome shotgun (WGS) entry which is preliminary data.</text>
</comment>
<dbReference type="EMBL" id="WXEY01000001">
    <property type="protein sequence ID" value="MZP28277.1"/>
    <property type="molecule type" value="Genomic_DNA"/>
</dbReference>
<dbReference type="InterPro" id="IPR016099">
    <property type="entry name" value="Prismane-like_a/b-sand"/>
</dbReference>
<sequence length="645" mass="69111">MTMQEINAHRRRFPTKEQVMAQTPDPGVRAMLAHLEAQGVETLFDRFDAQKPQCGFGLAGTCCRHCNMGPCRITEKSPHGVCGAGADVIVARNLLRWMAAGVSAHGARGREVMLALKAAAEGRFSRPIAGVEKVRAAARSFGIDEVEAELSLEQLAGRVADQLLEDLSRTVPGPHQTLAAMAPPERVARWRELGILPISAYHEVFEALHRTGTGTDGDWRNLMTQLLRCGLAFAWSSVVGSAIAMDSLYGPPARQRIAANFGALKPETVNIAIHGHSPVMASAIVQAAESPELVERAMALGAEGIRLYGICCSGLSSMYRYGAVHPLSNAVGAELILGTGALDLWVADMQDVLPGIMNVAECFHTIVVTTSDSCRLPGAVHIGFSADHANLDQAGAMAQRIVAMAVENFPRRRAANVFIPETSIDAEIGFSVENLVAEFGGAAALAEHIRAGRIRGIVNLVGCNNPKVVYEKAIKDVADVLLANDILVLTNGCASFPLLKLGYCLPEALEKAGPGLRAALADKKLPPVWHMGECLDNARASGLFRALADALGLPLTQMPFAFASPEWSNEKGLGAALSFRLMGLNSYHCVPAPVFGSDKVRRFLEEETQELLGSIMVVVADPVELGERIVKDLEERRGGLDCLEK</sequence>